<comment type="similarity">
    <text evidence="1">Belongs to the DedA family.</text>
</comment>
<feature type="transmembrane region" description="Helical" evidence="2">
    <location>
        <begin position="171"/>
        <end position="192"/>
    </location>
</feature>
<evidence type="ECO:0000313" key="4">
    <source>
        <dbReference type="EMBL" id="PWK15961.1"/>
    </source>
</evidence>
<evidence type="ECO:0000313" key="5">
    <source>
        <dbReference type="Proteomes" id="UP000245634"/>
    </source>
</evidence>
<dbReference type="EMBL" id="QGGL01000002">
    <property type="protein sequence ID" value="PWK15961.1"/>
    <property type="molecule type" value="Genomic_DNA"/>
</dbReference>
<comment type="caution">
    <text evidence="4">The sequence shown here is derived from an EMBL/GenBank/DDBJ whole genome shotgun (WGS) entry which is preliminary data.</text>
</comment>
<dbReference type="Pfam" id="PF09335">
    <property type="entry name" value="VTT_dom"/>
    <property type="match status" value="1"/>
</dbReference>
<feature type="transmembrane region" description="Helical" evidence="2">
    <location>
        <begin position="51"/>
        <end position="73"/>
    </location>
</feature>
<dbReference type="InterPro" id="IPR032816">
    <property type="entry name" value="VTT_dom"/>
</dbReference>
<keyword evidence="2" id="KW-1133">Transmembrane helix</keyword>
<dbReference type="OrthoDB" id="9782291at2"/>
<dbReference type="PANTHER" id="PTHR42709:SF9">
    <property type="entry name" value="ALKALINE PHOSPHATASE LIKE PROTEIN"/>
    <property type="match status" value="1"/>
</dbReference>
<evidence type="ECO:0000259" key="3">
    <source>
        <dbReference type="Pfam" id="PF09335"/>
    </source>
</evidence>
<dbReference type="InterPro" id="IPR051311">
    <property type="entry name" value="DedA_domain"/>
</dbReference>
<dbReference type="RefSeq" id="WP_109686301.1">
    <property type="nucleotide sequence ID" value="NZ_QGGL01000002.1"/>
</dbReference>
<name>A0A316DCM3_9BACL</name>
<protein>
    <submittedName>
        <fullName evidence="4">Membrane protein DedA with SNARE-associated domain</fullName>
    </submittedName>
</protein>
<feature type="transmembrane region" description="Helical" evidence="2">
    <location>
        <begin position="138"/>
        <end position="159"/>
    </location>
</feature>
<reference evidence="4 5" key="1">
    <citation type="submission" date="2018-05" db="EMBL/GenBank/DDBJ databases">
        <title>Genomic Encyclopedia of Type Strains, Phase IV (KMG-IV): sequencing the most valuable type-strain genomes for metagenomic binning, comparative biology and taxonomic classification.</title>
        <authorList>
            <person name="Goeker M."/>
        </authorList>
    </citation>
    <scope>NUCLEOTIDE SEQUENCE [LARGE SCALE GENOMIC DNA]</scope>
    <source>
        <strain evidence="4 5">DSM 18773</strain>
    </source>
</reference>
<organism evidence="4 5">
    <name type="scientific">Tumebacillus permanentifrigoris</name>
    <dbReference type="NCBI Taxonomy" id="378543"/>
    <lineage>
        <taxon>Bacteria</taxon>
        <taxon>Bacillati</taxon>
        <taxon>Bacillota</taxon>
        <taxon>Bacilli</taxon>
        <taxon>Bacillales</taxon>
        <taxon>Alicyclobacillaceae</taxon>
        <taxon>Tumebacillus</taxon>
    </lineage>
</organism>
<dbReference type="PANTHER" id="PTHR42709">
    <property type="entry name" value="ALKALINE PHOSPHATASE LIKE PROTEIN"/>
    <property type="match status" value="1"/>
</dbReference>
<dbReference type="AlphaFoldDB" id="A0A316DCM3"/>
<evidence type="ECO:0000256" key="1">
    <source>
        <dbReference type="ARBA" id="ARBA00010792"/>
    </source>
</evidence>
<proteinExistence type="inferred from homology"/>
<keyword evidence="2" id="KW-0472">Membrane</keyword>
<accession>A0A316DCM3</accession>
<sequence length="200" mass="22058">MDLQWLLNLIHQYGSAALFFALWLGIVGMPIPDELIVMGGGLVASTGLLHTVSAFVMTYLGVVSGLSIGFVVGRRVGAPVLEKLARKKKIGRYFVRAQDLLNSWGEWSLCLSYFLPVVRHLVPYLVGVARMPFRRYALYSYGTGLVWTSVFFLIGYWFGDQVDQIAATVHTYGLYALGIVGVGALVVGLVRFGGRKYTTK</sequence>
<dbReference type="Proteomes" id="UP000245634">
    <property type="component" value="Unassembled WGS sequence"/>
</dbReference>
<keyword evidence="5" id="KW-1185">Reference proteome</keyword>
<keyword evidence="2" id="KW-0812">Transmembrane</keyword>
<evidence type="ECO:0000256" key="2">
    <source>
        <dbReference type="SAM" id="Phobius"/>
    </source>
</evidence>
<gene>
    <name evidence="4" type="ORF">C7459_102207</name>
</gene>
<dbReference type="GO" id="GO:0005886">
    <property type="term" value="C:plasma membrane"/>
    <property type="evidence" value="ECO:0007669"/>
    <property type="project" value="TreeGrafter"/>
</dbReference>
<feature type="domain" description="VTT" evidence="3">
    <location>
        <begin position="31"/>
        <end position="156"/>
    </location>
</feature>
<feature type="transmembrane region" description="Helical" evidence="2">
    <location>
        <begin position="12"/>
        <end position="31"/>
    </location>
</feature>